<dbReference type="InterPro" id="IPR005031">
    <property type="entry name" value="COQ10_START"/>
</dbReference>
<comment type="caution">
    <text evidence="4">The sequence shown here is derived from an EMBL/GenBank/DDBJ whole genome shotgun (WGS) entry which is preliminary data.</text>
</comment>
<comment type="similarity">
    <text evidence="1">Belongs to the ribosome association toxin RatA family.</text>
</comment>
<protein>
    <submittedName>
        <fullName evidence="4">Type II toxin-antitoxin system RatA family toxin</fullName>
    </submittedName>
</protein>
<keyword evidence="2" id="KW-1277">Toxin-antitoxin system</keyword>
<name>A0ABS7TG14_9GAMM</name>
<sequence length="143" mass="16304">MPVIQRSALVEHSAAHMFALVNDVDAYPSRFEWCHQAQVMESSELRVLARLELGIAGFHTWFTTENQLSPPHHIDMALRDGPFRQLLGRWEFHALDECACKVMLRLDFEPQSRLLGPALAIGMQSLADRMVDDFVREADKGSR</sequence>
<evidence type="ECO:0000256" key="2">
    <source>
        <dbReference type="ARBA" id="ARBA00022649"/>
    </source>
</evidence>
<evidence type="ECO:0000313" key="5">
    <source>
        <dbReference type="Proteomes" id="UP001430290"/>
    </source>
</evidence>
<dbReference type="CDD" id="cd07813">
    <property type="entry name" value="COQ10p_like"/>
    <property type="match status" value="1"/>
</dbReference>
<dbReference type="Pfam" id="PF03364">
    <property type="entry name" value="Polyketide_cyc"/>
    <property type="match status" value="1"/>
</dbReference>
<reference evidence="4" key="1">
    <citation type="submission" date="2021-09" db="EMBL/GenBank/DDBJ databases">
        <authorList>
            <person name="Wu T."/>
            <person name="Guo S.Z."/>
        </authorList>
    </citation>
    <scope>NUCLEOTIDE SEQUENCE</scope>
    <source>
        <strain evidence="4">RSS-23</strain>
    </source>
</reference>
<dbReference type="InterPro" id="IPR023393">
    <property type="entry name" value="START-like_dom_sf"/>
</dbReference>
<feature type="domain" description="Coenzyme Q-binding protein COQ10 START" evidence="3">
    <location>
        <begin position="10"/>
        <end position="134"/>
    </location>
</feature>
<proteinExistence type="inferred from homology"/>
<dbReference type="RefSeq" id="WP_223629479.1">
    <property type="nucleotide sequence ID" value="NZ_JAIQDJ010000007.1"/>
</dbReference>
<dbReference type="SUPFAM" id="SSF55961">
    <property type="entry name" value="Bet v1-like"/>
    <property type="match status" value="1"/>
</dbReference>
<evidence type="ECO:0000256" key="1">
    <source>
        <dbReference type="ARBA" id="ARBA00008918"/>
    </source>
</evidence>
<organism evidence="4 5">
    <name type="scientific">Thermomonas beijingensis</name>
    <dbReference type="NCBI Taxonomy" id="2872701"/>
    <lineage>
        <taxon>Bacteria</taxon>
        <taxon>Pseudomonadati</taxon>
        <taxon>Pseudomonadota</taxon>
        <taxon>Gammaproteobacteria</taxon>
        <taxon>Lysobacterales</taxon>
        <taxon>Lysobacteraceae</taxon>
        <taxon>Thermomonas</taxon>
    </lineage>
</organism>
<dbReference type="InterPro" id="IPR044996">
    <property type="entry name" value="COQ10-like"/>
</dbReference>
<accession>A0ABS7TG14</accession>
<gene>
    <name evidence="4" type="ORF">K7B09_10755</name>
</gene>
<keyword evidence="5" id="KW-1185">Reference proteome</keyword>
<evidence type="ECO:0000259" key="3">
    <source>
        <dbReference type="Pfam" id="PF03364"/>
    </source>
</evidence>
<evidence type="ECO:0000313" key="4">
    <source>
        <dbReference type="EMBL" id="MBZ4186799.1"/>
    </source>
</evidence>
<dbReference type="PANTHER" id="PTHR12901:SF10">
    <property type="entry name" value="COENZYME Q-BINDING PROTEIN COQ10, MITOCHONDRIAL"/>
    <property type="match status" value="1"/>
</dbReference>
<dbReference type="Proteomes" id="UP001430290">
    <property type="component" value="Unassembled WGS sequence"/>
</dbReference>
<dbReference type="EMBL" id="JAIQDJ010000007">
    <property type="protein sequence ID" value="MBZ4186799.1"/>
    <property type="molecule type" value="Genomic_DNA"/>
</dbReference>
<dbReference type="PANTHER" id="PTHR12901">
    <property type="entry name" value="SPERM PROTEIN HOMOLOG"/>
    <property type="match status" value="1"/>
</dbReference>
<dbReference type="Gene3D" id="3.30.530.20">
    <property type="match status" value="1"/>
</dbReference>